<organism evidence="1 2">
    <name type="scientific">Zea mays</name>
    <name type="common">Maize</name>
    <dbReference type="NCBI Taxonomy" id="4577"/>
    <lineage>
        <taxon>Eukaryota</taxon>
        <taxon>Viridiplantae</taxon>
        <taxon>Streptophyta</taxon>
        <taxon>Embryophyta</taxon>
        <taxon>Tracheophyta</taxon>
        <taxon>Spermatophyta</taxon>
        <taxon>Magnoliopsida</taxon>
        <taxon>Liliopsida</taxon>
        <taxon>Poales</taxon>
        <taxon>Poaceae</taxon>
        <taxon>PACMAD clade</taxon>
        <taxon>Panicoideae</taxon>
        <taxon>Andropogonodae</taxon>
        <taxon>Andropogoneae</taxon>
        <taxon>Tripsacinae</taxon>
        <taxon>Zea</taxon>
    </lineage>
</organism>
<evidence type="ECO:0000313" key="1">
    <source>
        <dbReference type="EMBL" id="PWZ07442.1"/>
    </source>
</evidence>
<comment type="caution">
    <text evidence="1">The sequence shown here is derived from an EMBL/GenBank/DDBJ whole genome shotgun (WGS) entry which is preliminary data.</text>
</comment>
<dbReference type="EMBL" id="NCVQ01000010">
    <property type="protein sequence ID" value="PWZ07442.1"/>
    <property type="molecule type" value="Genomic_DNA"/>
</dbReference>
<reference evidence="1 2" key="1">
    <citation type="journal article" date="2018" name="Nat. Genet.">
        <title>Extensive intraspecific gene order and gene structural variations between Mo17 and other maize genomes.</title>
        <authorList>
            <person name="Sun S."/>
            <person name="Zhou Y."/>
            <person name="Chen J."/>
            <person name="Shi J."/>
            <person name="Zhao H."/>
            <person name="Zhao H."/>
            <person name="Song W."/>
            <person name="Zhang M."/>
            <person name="Cui Y."/>
            <person name="Dong X."/>
            <person name="Liu H."/>
            <person name="Ma X."/>
            <person name="Jiao Y."/>
            <person name="Wang B."/>
            <person name="Wei X."/>
            <person name="Stein J.C."/>
            <person name="Glaubitz J.C."/>
            <person name="Lu F."/>
            <person name="Yu G."/>
            <person name="Liang C."/>
            <person name="Fengler K."/>
            <person name="Li B."/>
            <person name="Rafalski A."/>
            <person name="Schnable P.S."/>
            <person name="Ware D.H."/>
            <person name="Buckler E.S."/>
            <person name="Lai J."/>
        </authorList>
    </citation>
    <scope>NUCLEOTIDE SEQUENCE [LARGE SCALE GENOMIC DNA]</scope>
    <source>
        <strain evidence="2">cv. Missouri 17</strain>
        <tissue evidence="1">Seedling</tissue>
    </source>
</reference>
<dbReference type="AlphaFoldDB" id="A0A3L6DFM5"/>
<gene>
    <name evidence="1" type="ORF">Zm00014a_024890</name>
</gene>
<protein>
    <submittedName>
        <fullName evidence="1">Uncharacterized protein</fullName>
    </submittedName>
</protein>
<proteinExistence type="predicted"/>
<evidence type="ECO:0000313" key="2">
    <source>
        <dbReference type="Proteomes" id="UP000251960"/>
    </source>
</evidence>
<name>A0A3L6DFM5_MAIZE</name>
<accession>A0A3L6DFM5</accession>
<dbReference type="Proteomes" id="UP000251960">
    <property type="component" value="Chromosome 9"/>
</dbReference>
<sequence>MDEYHPLSRSFHFYVIFVKKEKCSSSRHAVSFRSSRKPEKTSHVTCLVRAKKYSKPSLLILDVDVSCYVGAH</sequence>